<feature type="domain" description="RNA polymerase sigma-70 region 2" evidence="6">
    <location>
        <begin position="18"/>
        <end position="78"/>
    </location>
</feature>
<name>A0A841C2P6_9ACTN</name>
<evidence type="ECO:0000256" key="5">
    <source>
        <dbReference type="ARBA" id="ARBA00023163"/>
    </source>
</evidence>
<organism evidence="8 9">
    <name type="scientific">Allocatelliglobosispora scoriae</name>
    <dbReference type="NCBI Taxonomy" id="643052"/>
    <lineage>
        <taxon>Bacteria</taxon>
        <taxon>Bacillati</taxon>
        <taxon>Actinomycetota</taxon>
        <taxon>Actinomycetes</taxon>
        <taxon>Micromonosporales</taxon>
        <taxon>Micromonosporaceae</taxon>
        <taxon>Allocatelliglobosispora</taxon>
    </lineage>
</organism>
<keyword evidence="2" id="KW-0805">Transcription regulation</keyword>
<keyword evidence="4" id="KW-0238">DNA-binding</keyword>
<dbReference type="CDD" id="cd06171">
    <property type="entry name" value="Sigma70_r4"/>
    <property type="match status" value="1"/>
</dbReference>
<evidence type="ECO:0000259" key="6">
    <source>
        <dbReference type="Pfam" id="PF04542"/>
    </source>
</evidence>
<dbReference type="Pfam" id="PF04542">
    <property type="entry name" value="Sigma70_r2"/>
    <property type="match status" value="1"/>
</dbReference>
<dbReference type="PANTHER" id="PTHR43133">
    <property type="entry name" value="RNA POLYMERASE ECF-TYPE SIGMA FACTO"/>
    <property type="match status" value="1"/>
</dbReference>
<comment type="caution">
    <text evidence="8">The sequence shown here is derived from an EMBL/GenBank/DDBJ whole genome shotgun (WGS) entry which is preliminary data.</text>
</comment>
<dbReference type="Gene3D" id="1.10.10.10">
    <property type="entry name" value="Winged helix-like DNA-binding domain superfamily/Winged helix DNA-binding domain"/>
    <property type="match status" value="1"/>
</dbReference>
<dbReference type="InterPro" id="IPR013325">
    <property type="entry name" value="RNA_pol_sigma_r2"/>
</dbReference>
<dbReference type="InterPro" id="IPR013324">
    <property type="entry name" value="RNA_pol_sigma_r3/r4-like"/>
</dbReference>
<keyword evidence="5" id="KW-0804">Transcription</keyword>
<dbReference type="Pfam" id="PF08281">
    <property type="entry name" value="Sigma70_r4_2"/>
    <property type="match status" value="1"/>
</dbReference>
<dbReference type="GO" id="GO:0006352">
    <property type="term" value="P:DNA-templated transcription initiation"/>
    <property type="evidence" value="ECO:0007669"/>
    <property type="project" value="InterPro"/>
</dbReference>
<dbReference type="InterPro" id="IPR007627">
    <property type="entry name" value="RNA_pol_sigma70_r2"/>
</dbReference>
<evidence type="ECO:0000256" key="3">
    <source>
        <dbReference type="ARBA" id="ARBA00023082"/>
    </source>
</evidence>
<evidence type="ECO:0000313" key="8">
    <source>
        <dbReference type="EMBL" id="MBB5873579.1"/>
    </source>
</evidence>
<dbReference type="InterPro" id="IPR036388">
    <property type="entry name" value="WH-like_DNA-bd_sf"/>
</dbReference>
<dbReference type="InterPro" id="IPR039425">
    <property type="entry name" value="RNA_pol_sigma-70-like"/>
</dbReference>
<evidence type="ECO:0000259" key="7">
    <source>
        <dbReference type="Pfam" id="PF08281"/>
    </source>
</evidence>
<reference evidence="8 9" key="1">
    <citation type="submission" date="2020-08" db="EMBL/GenBank/DDBJ databases">
        <title>Sequencing the genomes of 1000 actinobacteria strains.</title>
        <authorList>
            <person name="Klenk H.-P."/>
        </authorList>
    </citation>
    <scope>NUCLEOTIDE SEQUENCE [LARGE SCALE GENOMIC DNA]</scope>
    <source>
        <strain evidence="8 9">DSM 45362</strain>
    </source>
</reference>
<dbReference type="Gene3D" id="1.10.1740.10">
    <property type="match status" value="1"/>
</dbReference>
<proteinExistence type="inferred from homology"/>
<protein>
    <submittedName>
        <fullName evidence="8">RNA polymerase sigma-70 factor (Sigma-E family)</fullName>
    </submittedName>
</protein>
<keyword evidence="9" id="KW-1185">Reference proteome</keyword>
<dbReference type="Proteomes" id="UP000587527">
    <property type="component" value="Unassembled WGS sequence"/>
</dbReference>
<dbReference type="SUPFAM" id="SSF88946">
    <property type="entry name" value="Sigma2 domain of RNA polymerase sigma factors"/>
    <property type="match status" value="1"/>
</dbReference>
<dbReference type="InterPro" id="IPR014284">
    <property type="entry name" value="RNA_pol_sigma-70_dom"/>
</dbReference>
<dbReference type="InterPro" id="IPR013249">
    <property type="entry name" value="RNA_pol_sigma70_r4_t2"/>
</dbReference>
<dbReference type="GO" id="GO:0016987">
    <property type="term" value="F:sigma factor activity"/>
    <property type="evidence" value="ECO:0007669"/>
    <property type="project" value="UniProtKB-KW"/>
</dbReference>
<evidence type="ECO:0000313" key="9">
    <source>
        <dbReference type="Proteomes" id="UP000587527"/>
    </source>
</evidence>
<dbReference type="GO" id="GO:0003677">
    <property type="term" value="F:DNA binding"/>
    <property type="evidence" value="ECO:0007669"/>
    <property type="project" value="UniProtKB-KW"/>
</dbReference>
<dbReference type="EMBL" id="JACHMN010000003">
    <property type="protein sequence ID" value="MBB5873579.1"/>
    <property type="molecule type" value="Genomic_DNA"/>
</dbReference>
<dbReference type="AlphaFoldDB" id="A0A841C2P6"/>
<dbReference type="NCBIfam" id="TIGR02983">
    <property type="entry name" value="SigE-fam_strep"/>
    <property type="match status" value="1"/>
</dbReference>
<keyword evidence="3" id="KW-0731">Sigma factor</keyword>
<dbReference type="InterPro" id="IPR014325">
    <property type="entry name" value="RNA_pol_sigma-E_actinobac"/>
</dbReference>
<feature type="domain" description="RNA polymerase sigma factor 70 region 4 type 2" evidence="7">
    <location>
        <begin position="102"/>
        <end position="154"/>
    </location>
</feature>
<evidence type="ECO:0000256" key="2">
    <source>
        <dbReference type="ARBA" id="ARBA00023015"/>
    </source>
</evidence>
<dbReference type="PANTHER" id="PTHR43133:SF50">
    <property type="entry name" value="ECF RNA POLYMERASE SIGMA FACTOR SIGM"/>
    <property type="match status" value="1"/>
</dbReference>
<dbReference type="RefSeq" id="WP_312875502.1">
    <property type="nucleotide sequence ID" value="NZ_JACHMN010000003.1"/>
</dbReference>
<sequence>MRRGENDLMPDDEFRAFVEQRYAHLLRTAYLLCGSADRAEDLLQSALISAMRRWRRMDHPEAYIRRIMVNTLINRWRRPIREVASAFPPDRAVHDEPIEERDELWQALLWLPVRMRAVLVLRYWEDRSEEETAQILGVSVGTVKSQASRGLARLRDIIGEQRSRPLAPAHGRN</sequence>
<dbReference type="SUPFAM" id="SSF88659">
    <property type="entry name" value="Sigma3 and sigma4 domains of RNA polymerase sigma factors"/>
    <property type="match status" value="1"/>
</dbReference>
<dbReference type="NCBIfam" id="TIGR02937">
    <property type="entry name" value="sigma70-ECF"/>
    <property type="match status" value="1"/>
</dbReference>
<accession>A0A841C2P6</accession>
<gene>
    <name evidence="8" type="ORF">F4553_007013</name>
</gene>
<evidence type="ECO:0000256" key="4">
    <source>
        <dbReference type="ARBA" id="ARBA00023125"/>
    </source>
</evidence>
<evidence type="ECO:0000256" key="1">
    <source>
        <dbReference type="ARBA" id="ARBA00010641"/>
    </source>
</evidence>
<comment type="similarity">
    <text evidence="1">Belongs to the sigma-70 factor family. ECF subfamily.</text>
</comment>